<comment type="caution">
    <text evidence="1">The sequence shown here is derived from an EMBL/GenBank/DDBJ whole genome shotgun (WGS) entry which is preliminary data.</text>
</comment>
<dbReference type="EMBL" id="JASCZI010121229">
    <property type="protein sequence ID" value="MED6160674.1"/>
    <property type="molecule type" value="Genomic_DNA"/>
</dbReference>
<protein>
    <submittedName>
        <fullName evidence="1">Uncharacterized protein</fullName>
    </submittedName>
</protein>
<evidence type="ECO:0000313" key="1">
    <source>
        <dbReference type="EMBL" id="MED6160674.1"/>
    </source>
</evidence>
<reference evidence="1 2" key="1">
    <citation type="journal article" date="2023" name="Plants (Basel)">
        <title>Bridging the Gap: Combining Genomics and Transcriptomics Approaches to Understand Stylosanthes scabra, an Orphan Legume from the Brazilian Caatinga.</title>
        <authorList>
            <person name="Ferreira-Neto J.R.C."/>
            <person name="da Silva M.D."/>
            <person name="Binneck E."/>
            <person name="de Melo N.F."/>
            <person name="da Silva R.H."/>
            <person name="de Melo A.L.T.M."/>
            <person name="Pandolfi V."/>
            <person name="Bustamante F.O."/>
            <person name="Brasileiro-Vidal A.C."/>
            <person name="Benko-Iseppon A.M."/>
        </authorList>
    </citation>
    <scope>NUCLEOTIDE SEQUENCE [LARGE SCALE GENOMIC DNA]</scope>
    <source>
        <tissue evidence="1">Leaves</tissue>
    </source>
</reference>
<proteinExistence type="predicted"/>
<organism evidence="1 2">
    <name type="scientific">Stylosanthes scabra</name>
    <dbReference type="NCBI Taxonomy" id="79078"/>
    <lineage>
        <taxon>Eukaryota</taxon>
        <taxon>Viridiplantae</taxon>
        <taxon>Streptophyta</taxon>
        <taxon>Embryophyta</taxon>
        <taxon>Tracheophyta</taxon>
        <taxon>Spermatophyta</taxon>
        <taxon>Magnoliopsida</taxon>
        <taxon>eudicotyledons</taxon>
        <taxon>Gunneridae</taxon>
        <taxon>Pentapetalae</taxon>
        <taxon>rosids</taxon>
        <taxon>fabids</taxon>
        <taxon>Fabales</taxon>
        <taxon>Fabaceae</taxon>
        <taxon>Papilionoideae</taxon>
        <taxon>50 kb inversion clade</taxon>
        <taxon>dalbergioids sensu lato</taxon>
        <taxon>Dalbergieae</taxon>
        <taxon>Pterocarpus clade</taxon>
        <taxon>Stylosanthes</taxon>
    </lineage>
</organism>
<keyword evidence="2" id="KW-1185">Reference proteome</keyword>
<accession>A0ABU6UHY9</accession>
<name>A0ABU6UHY9_9FABA</name>
<evidence type="ECO:0000313" key="2">
    <source>
        <dbReference type="Proteomes" id="UP001341840"/>
    </source>
</evidence>
<sequence length="144" mass="16092">EAGPAPKSWPRFETERMPNPGDFPSSVFNRVLFFCKATILTSNTSVHEPISRFGPALRLPRRSCAESAAFEASRVHPSLTPVHLGDPVQWVNQPMVHLVNRSTGFDRSTPVNQWSTPVNHQSTEVKAGQRRSTFADHRKFCGPI</sequence>
<feature type="non-terminal residue" evidence="1">
    <location>
        <position position="1"/>
    </location>
</feature>
<gene>
    <name evidence="1" type="ORF">PIB30_053627</name>
</gene>
<dbReference type="Proteomes" id="UP001341840">
    <property type="component" value="Unassembled WGS sequence"/>
</dbReference>